<proteinExistence type="predicted"/>
<evidence type="ECO:0000313" key="3">
    <source>
        <dbReference type="Proteomes" id="UP001172159"/>
    </source>
</evidence>
<feature type="transmembrane region" description="Helical" evidence="1">
    <location>
        <begin position="12"/>
        <end position="32"/>
    </location>
</feature>
<accession>A0AA40EXS1</accession>
<dbReference type="EMBL" id="JAUKTV010000001">
    <property type="protein sequence ID" value="KAK0747366.1"/>
    <property type="molecule type" value="Genomic_DNA"/>
</dbReference>
<dbReference type="AlphaFoldDB" id="A0AA40EXS1"/>
<keyword evidence="1" id="KW-1133">Transmembrane helix</keyword>
<sequence>MAPRGMVKTSMFTRVIYVSCTMRCIFGQWRWYGGVVFSAEYGISKTRAWVHTYRQAATLIYGAGAITAVITSLSILKMRLKSYLRHNL</sequence>
<comment type="caution">
    <text evidence="2">The sequence shown here is derived from an EMBL/GenBank/DDBJ whole genome shotgun (WGS) entry which is preliminary data.</text>
</comment>
<feature type="transmembrane region" description="Helical" evidence="1">
    <location>
        <begin position="52"/>
        <end position="76"/>
    </location>
</feature>
<evidence type="ECO:0000313" key="2">
    <source>
        <dbReference type="EMBL" id="KAK0747366.1"/>
    </source>
</evidence>
<evidence type="ECO:0000256" key="1">
    <source>
        <dbReference type="SAM" id="Phobius"/>
    </source>
</evidence>
<name>A0AA40EXS1_9PEZI</name>
<keyword evidence="3" id="KW-1185">Reference proteome</keyword>
<reference evidence="2" key="1">
    <citation type="submission" date="2023-06" db="EMBL/GenBank/DDBJ databases">
        <title>Genome-scale phylogeny and comparative genomics of the fungal order Sordariales.</title>
        <authorList>
            <consortium name="Lawrence Berkeley National Laboratory"/>
            <person name="Hensen N."/>
            <person name="Bonometti L."/>
            <person name="Westerberg I."/>
            <person name="Brannstrom I.O."/>
            <person name="Guillou S."/>
            <person name="Cros-Aarteil S."/>
            <person name="Calhoun S."/>
            <person name="Haridas S."/>
            <person name="Kuo A."/>
            <person name="Mondo S."/>
            <person name="Pangilinan J."/>
            <person name="Riley R."/>
            <person name="Labutti K."/>
            <person name="Andreopoulos B."/>
            <person name="Lipzen A."/>
            <person name="Chen C."/>
            <person name="Yanf M."/>
            <person name="Daum C."/>
            <person name="Ng V."/>
            <person name="Clum A."/>
            <person name="Steindorff A."/>
            <person name="Ohm R."/>
            <person name="Martin F."/>
            <person name="Silar P."/>
            <person name="Natvig D."/>
            <person name="Lalanne C."/>
            <person name="Gautier V."/>
            <person name="Ament-Velasquez S.L."/>
            <person name="Kruys A."/>
            <person name="Hutchinson M.I."/>
            <person name="Powell A.J."/>
            <person name="Barry K."/>
            <person name="Miller A.N."/>
            <person name="Grigoriev I.V."/>
            <person name="Debuchy R."/>
            <person name="Gladieux P."/>
            <person name="Thoren M.H."/>
            <person name="Johannesson H."/>
        </authorList>
    </citation>
    <scope>NUCLEOTIDE SEQUENCE</scope>
    <source>
        <strain evidence="2">CBS 540.89</strain>
    </source>
</reference>
<organism evidence="2 3">
    <name type="scientific">Apiosordaria backusii</name>
    <dbReference type="NCBI Taxonomy" id="314023"/>
    <lineage>
        <taxon>Eukaryota</taxon>
        <taxon>Fungi</taxon>
        <taxon>Dikarya</taxon>
        <taxon>Ascomycota</taxon>
        <taxon>Pezizomycotina</taxon>
        <taxon>Sordariomycetes</taxon>
        <taxon>Sordariomycetidae</taxon>
        <taxon>Sordariales</taxon>
        <taxon>Lasiosphaeriaceae</taxon>
        <taxon>Apiosordaria</taxon>
    </lineage>
</organism>
<keyword evidence="1" id="KW-0812">Transmembrane</keyword>
<feature type="non-terminal residue" evidence="2">
    <location>
        <position position="88"/>
    </location>
</feature>
<keyword evidence="1" id="KW-0472">Membrane</keyword>
<dbReference type="Proteomes" id="UP001172159">
    <property type="component" value="Unassembled WGS sequence"/>
</dbReference>
<protein>
    <submittedName>
        <fullName evidence="2">Uncharacterized protein</fullName>
    </submittedName>
</protein>
<gene>
    <name evidence="2" type="ORF">B0T21DRAFT_354156</name>
</gene>